<dbReference type="EMBL" id="CP059075">
    <property type="protein sequence ID" value="QRE05237.1"/>
    <property type="molecule type" value="Genomic_DNA"/>
</dbReference>
<dbReference type="InterPro" id="IPR050229">
    <property type="entry name" value="GlpE_sulfurtransferase"/>
</dbReference>
<dbReference type="Gene3D" id="3.40.250.10">
    <property type="entry name" value="Rhodanese-like domain"/>
    <property type="match status" value="1"/>
</dbReference>
<dbReference type="Proteomes" id="UP000596329">
    <property type="component" value="Chromosome"/>
</dbReference>
<dbReference type="PANTHER" id="PTHR43031:SF17">
    <property type="entry name" value="SULFURTRANSFERASE YTWF-RELATED"/>
    <property type="match status" value="1"/>
</dbReference>
<protein>
    <submittedName>
        <fullName evidence="1">Rhodanese-like domain-containing protein</fullName>
    </submittedName>
</protein>
<sequence>MFNFFKKLFSGSSTINLKEIITNGAFLVDVRSQGEYLAGHVKGSTNIPLDQIKNKIEKFKGKKNIVVFCQSGMRSSQAKGILEKNGFTNVINGKTWKNIDNLLNS</sequence>
<dbReference type="RefSeq" id="WP_071957945.1">
    <property type="nucleotide sequence ID" value="NZ_BJSV01000031.1"/>
</dbReference>
<organism evidence="1 2">
    <name type="scientific">Flavobacterium psychrophilum</name>
    <dbReference type="NCBI Taxonomy" id="96345"/>
    <lineage>
        <taxon>Bacteria</taxon>
        <taxon>Pseudomonadati</taxon>
        <taxon>Bacteroidota</taxon>
        <taxon>Flavobacteriia</taxon>
        <taxon>Flavobacteriales</taxon>
        <taxon>Flavobacteriaceae</taxon>
        <taxon>Flavobacterium</taxon>
    </lineage>
</organism>
<dbReference type="InterPro" id="IPR001763">
    <property type="entry name" value="Rhodanese-like_dom"/>
</dbReference>
<gene>
    <name evidence="1" type="ORF">H0H26_06535</name>
</gene>
<dbReference type="CDD" id="cd00158">
    <property type="entry name" value="RHOD"/>
    <property type="match status" value="1"/>
</dbReference>
<dbReference type="PANTHER" id="PTHR43031">
    <property type="entry name" value="FAD-DEPENDENT OXIDOREDUCTASE"/>
    <property type="match status" value="1"/>
</dbReference>
<dbReference type="Pfam" id="PF00581">
    <property type="entry name" value="Rhodanese"/>
    <property type="match status" value="1"/>
</dbReference>
<name>A0A7U2U8H7_FLAPS</name>
<evidence type="ECO:0000313" key="2">
    <source>
        <dbReference type="Proteomes" id="UP000596329"/>
    </source>
</evidence>
<dbReference type="SUPFAM" id="SSF52821">
    <property type="entry name" value="Rhodanese/Cell cycle control phosphatase"/>
    <property type="match status" value="1"/>
</dbReference>
<proteinExistence type="predicted"/>
<dbReference type="InterPro" id="IPR036873">
    <property type="entry name" value="Rhodanese-like_dom_sf"/>
</dbReference>
<dbReference type="PROSITE" id="PS50206">
    <property type="entry name" value="RHODANESE_3"/>
    <property type="match status" value="1"/>
</dbReference>
<reference evidence="1 2" key="1">
    <citation type="submission" date="2020-07" db="EMBL/GenBank/DDBJ databases">
        <title>Genomic characterization of Flavobacterium psychrophilum strains.</title>
        <authorList>
            <person name="Castillo D."/>
            <person name="Jorgensen J."/>
            <person name="Middelboe M."/>
        </authorList>
    </citation>
    <scope>NUCLEOTIDE SEQUENCE [LARGE SCALE GENOMIC DNA]</scope>
    <source>
        <strain evidence="1 2">FPS-R7</strain>
    </source>
</reference>
<dbReference type="SMART" id="SM00450">
    <property type="entry name" value="RHOD"/>
    <property type="match status" value="1"/>
</dbReference>
<evidence type="ECO:0000313" key="1">
    <source>
        <dbReference type="EMBL" id="QRE05237.1"/>
    </source>
</evidence>
<dbReference type="AlphaFoldDB" id="A0A7U2U8H7"/>
<accession>A0A7U2U8H7</accession>